<evidence type="ECO:0000256" key="11">
    <source>
        <dbReference type="HAMAP-Rule" id="MF_01864"/>
    </source>
</evidence>
<dbReference type="GO" id="GO:0051539">
    <property type="term" value="F:4 iron, 4 sulfur cluster binding"/>
    <property type="evidence" value="ECO:0007669"/>
    <property type="project" value="UniProtKB-UniRule"/>
</dbReference>
<dbReference type="SFLD" id="SFLDS00029">
    <property type="entry name" value="Radical_SAM"/>
    <property type="match status" value="1"/>
</dbReference>
<evidence type="ECO:0000256" key="6">
    <source>
        <dbReference type="ARBA" id="ARBA00022694"/>
    </source>
</evidence>
<evidence type="ECO:0000256" key="8">
    <source>
        <dbReference type="ARBA" id="ARBA00023004"/>
    </source>
</evidence>
<name>C0EF27_9FIRM</name>
<keyword evidence="5 11" id="KW-0949">S-adenosyl-L-methionine</keyword>
<keyword evidence="6 11" id="KW-0819">tRNA processing</keyword>
<dbReference type="EC" id="2.8.4.3" evidence="10 11"/>
<keyword evidence="9 11" id="KW-0411">Iron-sulfur</keyword>
<dbReference type="Proteomes" id="UP000003340">
    <property type="component" value="Unassembled WGS sequence"/>
</dbReference>
<dbReference type="HOGENOM" id="CLU_018697_2_0_9"/>
<reference evidence="16 17" key="2">
    <citation type="submission" date="2009-02" db="EMBL/GenBank/DDBJ databases">
        <title>Draft genome sequence of Clostridium methylpentosum (DSM 5476).</title>
        <authorList>
            <person name="Sudarsanam P."/>
            <person name="Ley R."/>
            <person name="Guruge J."/>
            <person name="Turnbaugh P.J."/>
            <person name="Mahowald M."/>
            <person name="Liep D."/>
            <person name="Gordon J."/>
        </authorList>
    </citation>
    <scope>NUCLEOTIDE SEQUENCE [LARGE SCALE GENOMIC DNA]</scope>
    <source>
        <strain evidence="16 17">DSM 5476</strain>
    </source>
</reference>
<keyword evidence="7 11" id="KW-0479">Metal-binding</keyword>
<comment type="function">
    <text evidence="1 11">Catalyzes the methylthiolation of N6-(dimethylallyl)adenosine (i(6)A), leading to the formation of 2-methylthio-N6-(dimethylallyl)adenosine (ms(2)i(6)A) at position 37 in tRNAs that read codons beginning with uridine.</text>
</comment>
<dbReference type="EMBL" id="ACEC01000082">
    <property type="protein sequence ID" value="EEG29929.1"/>
    <property type="molecule type" value="Genomic_DNA"/>
</dbReference>
<dbReference type="Pfam" id="PF00919">
    <property type="entry name" value="UPF0004"/>
    <property type="match status" value="1"/>
</dbReference>
<dbReference type="CDD" id="cd01335">
    <property type="entry name" value="Radical_SAM"/>
    <property type="match status" value="1"/>
</dbReference>
<dbReference type="PROSITE" id="PS50926">
    <property type="entry name" value="TRAM"/>
    <property type="match status" value="1"/>
</dbReference>
<feature type="binding site" evidence="11">
    <location>
        <position position="118"/>
    </location>
    <ligand>
        <name>[4Fe-4S] cluster</name>
        <dbReference type="ChEBI" id="CHEBI:49883"/>
        <label>1</label>
    </ligand>
</feature>
<dbReference type="NCBIfam" id="TIGR00089">
    <property type="entry name" value="MiaB/RimO family radical SAM methylthiotransferase"/>
    <property type="match status" value="1"/>
</dbReference>
<evidence type="ECO:0000256" key="1">
    <source>
        <dbReference type="ARBA" id="ARBA00003234"/>
    </source>
</evidence>
<dbReference type="SFLD" id="SFLDF00273">
    <property type="entry name" value="(dimethylallyl)adenosine_tRNA"/>
    <property type="match status" value="1"/>
</dbReference>
<dbReference type="InterPro" id="IPR023404">
    <property type="entry name" value="rSAM_horseshoe"/>
</dbReference>
<reference evidence="16 17" key="1">
    <citation type="submission" date="2009-01" db="EMBL/GenBank/DDBJ databases">
        <authorList>
            <person name="Fulton L."/>
            <person name="Clifton S."/>
            <person name="Fulton B."/>
            <person name="Xu J."/>
            <person name="Minx P."/>
            <person name="Pepin K.H."/>
            <person name="Johnson M."/>
            <person name="Bhonagiri V."/>
            <person name="Nash W.E."/>
            <person name="Mardis E.R."/>
            <person name="Wilson R.K."/>
        </authorList>
    </citation>
    <scope>NUCLEOTIDE SEQUENCE [LARGE SCALE GENOMIC DNA]</scope>
    <source>
        <strain evidence="16 17">DSM 5476</strain>
    </source>
</reference>
<proteinExistence type="inferred from homology"/>
<organism evidence="16 17">
    <name type="scientific">[Clostridium] methylpentosum DSM 5476</name>
    <dbReference type="NCBI Taxonomy" id="537013"/>
    <lineage>
        <taxon>Bacteria</taxon>
        <taxon>Bacillati</taxon>
        <taxon>Bacillota</taxon>
        <taxon>Clostridia</taxon>
        <taxon>Eubacteriales</taxon>
        <taxon>Oscillospiraceae</taxon>
        <taxon>Oscillospiraceae incertae sedis</taxon>
    </lineage>
</organism>
<comment type="subcellular location">
    <subcellularLocation>
        <location evidence="11">Cytoplasm</location>
    </subcellularLocation>
</comment>
<dbReference type="Pfam" id="PF01938">
    <property type="entry name" value="TRAM"/>
    <property type="match status" value="1"/>
</dbReference>
<dbReference type="GO" id="GO:0035597">
    <property type="term" value="F:tRNA-2-methylthio-N(6)-dimethylallyladenosine(37) synthase activity"/>
    <property type="evidence" value="ECO:0007669"/>
    <property type="project" value="UniProtKB-EC"/>
</dbReference>
<dbReference type="SFLD" id="SFLDG01082">
    <property type="entry name" value="B12-binding_domain_containing"/>
    <property type="match status" value="1"/>
</dbReference>
<dbReference type="GO" id="GO:0005829">
    <property type="term" value="C:cytosol"/>
    <property type="evidence" value="ECO:0007669"/>
    <property type="project" value="TreeGrafter"/>
</dbReference>
<dbReference type="PANTHER" id="PTHR43020:SF2">
    <property type="entry name" value="MITOCHONDRIAL TRNA METHYLTHIOTRANSFERASE CDK5RAP1"/>
    <property type="match status" value="1"/>
</dbReference>
<dbReference type="PANTHER" id="PTHR43020">
    <property type="entry name" value="CDK5 REGULATORY SUBUNIT-ASSOCIATED PROTEIN 1"/>
    <property type="match status" value="1"/>
</dbReference>
<dbReference type="Gene3D" id="3.40.50.12160">
    <property type="entry name" value="Methylthiotransferase, N-terminal domain"/>
    <property type="match status" value="1"/>
</dbReference>
<dbReference type="NCBIfam" id="TIGR01574">
    <property type="entry name" value="miaB-methiolase"/>
    <property type="match status" value="1"/>
</dbReference>
<evidence type="ECO:0000256" key="7">
    <source>
        <dbReference type="ARBA" id="ARBA00022723"/>
    </source>
</evidence>
<evidence type="ECO:0000256" key="4">
    <source>
        <dbReference type="ARBA" id="ARBA00022679"/>
    </source>
</evidence>
<comment type="cofactor">
    <cofactor evidence="11">
        <name>[4Fe-4S] cluster</name>
        <dbReference type="ChEBI" id="CHEBI:49883"/>
    </cofactor>
    <text evidence="11">Binds 2 [4Fe-4S] clusters. One cluster is coordinated with 3 cysteines and an exchangeable S-adenosyl-L-methionine.</text>
</comment>
<dbReference type="PROSITE" id="PS51449">
    <property type="entry name" value="MTTASE_N"/>
    <property type="match status" value="1"/>
</dbReference>
<feature type="binding site" evidence="11">
    <location>
        <position position="84"/>
    </location>
    <ligand>
        <name>[4Fe-4S] cluster</name>
        <dbReference type="ChEBI" id="CHEBI:49883"/>
        <label>1</label>
    </ligand>
</feature>
<dbReference type="InterPro" id="IPR005839">
    <property type="entry name" value="Methylthiotransferase"/>
</dbReference>
<dbReference type="AlphaFoldDB" id="C0EF27"/>
<comment type="similarity">
    <text evidence="11">Belongs to the methylthiotransferase family. MiaB subfamily.</text>
</comment>
<evidence type="ECO:0000256" key="3">
    <source>
        <dbReference type="ARBA" id="ARBA00022490"/>
    </source>
</evidence>
<keyword evidence="2 11" id="KW-0004">4Fe-4S</keyword>
<evidence type="ECO:0000256" key="9">
    <source>
        <dbReference type="ARBA" id="ARBA00023014"/>
    </source>
</evidence>
<evidence type="ECO:0000313" key="17">
    <source>
        <dbReference type="Proteomes" id="UP000003340"/>
    </source>
</evidence>
<feature type="domain" description="MTTase N-terminal" evidence="14">
    <location>
        <begin position="39"/>
        <end position="157"/>
    </location>
</feature>
<keyword evidence="3 11" id="KW-0963">Cytoplasm</keyword>
<evidence type="ECO:0000256" key="12">
    <source>
        <dbReference type="SAM" id="MobiDB-lite"/>
    </source>
</evidence>
<dbReference type="FunFam" id="3.40.50.12160:FF:000006">
    <property type="entry name" value="tRNA-2-methylthio-N(6)-dimethylallyladenosine synthase"/>
    <property type="match status" value="1"/>
</dbReference>
<dbReference type="Gene3D" id="3.80.30.20">
    <property type="entry name" value="tm_1862 like domain"/>
    <property type="match status" value="1"/>
</dbReference>
<dbReference type="InterPro" id="IPR007197">
    <property type="entry name" value="rSAM"/>
</dbReference>
<dbReference type="InterPro" id="IPR006463">
    <property type="entry name" value="MiaB_methiolase"/>
</dbReference>
<protein>
    <recommendedName>
        <fullName evidence="10 11">tRNA-2-methylthio-N(6)-dimethylallyladenosine synthase</fullName>
        <ecNumber evidence="10 11">2.8.4.3</ecNumber>
    </recommendedName>
    <alternativeName>
        <fullName evidence="11">(Dimethylallyl)adenosine tRNA methylthiotransferase MiaB</fullName>
    </alternativeName>
    <alternativeName>
        <fullName evidence="11">tRNA-i(6)A37 methylthiotransferase</fullName>
    </alternativeName>
</protein>
<dbReference type="SUPFAM" id="SSF102114">
    <property type="entry name" value="Radical SAM enzymes"/>
    <property type="match status" value="1"/>
</dbReference>
<keyword evidence="4 11" id="KW-0808">Transferase</keyword>
<feature type="binding site" evidence="11">
    <location>
        <position position="48"/>
    </location>
    <ligand>
        <name>[4Fe-4S] cluster</name>
        <dbReference type="ChEBI" id="CHEBI:49883"/>
        <label>1</label>
    </ligand>
</feature>
<evidence type="ECO:0000256" key="5">
    <source>
        <dbReference type="ARBA" id="ARBA00022691"/>
    </source>
</evidence>
<dbReference type="InterPro" id="IPR013848">
    <property type="entry name" value="Methylthiotransferase_N"/>
</dbReference>
<feature type="compositionally biased region" description="Basic and acidic residues" evidence="12">
    <location>
        <begin position="480"/>
        <end position="496"/>
    </location>
</feature>
<dbReference type="InterPro" id="IPR020612">
    <property type="entry name" value="Methylthiotransferase_CS"/>
</dbReference>
<dbReference type="InterPro" id="IPR058240">
    <property type="entry name" value="rSAM_sf"/>
</dbReference>
<dbReference type="PROSITE" id="PS51918">
    <property type="entry name" value="RADICAL_SAM"/>
    <property type="match status" value="1"/>
</dbReference>
<evidence type="ECO:0000256" key="10">
    <source>
        <dbReference type="ARBA" id="ARBA00033765"/>
    </source>
</evidence>
<feature type="binding site" evidence="11">
    <location>
        <position position="198"/>
    </location>
    <ligand>
        <name>[4Fe-4S] cluster</name>
        <dbReference type="ChEBI" id="CHEBI:49883"/>
        <label>2</label>
        <note>4Fe-4S-S-AdoMet</note>
    </ligand>
</feature>
<evidence type="ECO:0000259" key="15">
    <source>
        <dbReference type="PROSITE" id="PS51918"/>
    </source>
</evidence>
<evidence type="ECO:0000259" key="14">
    <source>
        <dbReference type="PROSITE" id="PS51449"/>
    </source>
</evidence>
<feature type="region of interest" description="Disordered" evidence="12">
    <location>
        <begin position="472"/>
        <end position="496"/>
    </location>
</feature>
<dbReference type="InterPro" id="IPR002792">
    <property type="entry name" value="TRAM_dom"/>
</dbReference>
<feature type="binding site" evidence="11">
    <location>
        <position position="201"/>
    </location>
    <ligand>
        <name>[4Fe-4S] cluster</name>
        <dbReference type="ChEBI" id="CHEBI:49883"/>
        <label>2</label>
        <note>4Fe-4S-S-AdoMet</note>
    </ligand>
</feature>
<dbReference type="InterPro" id="IPR006638">
    <property type="entry name" value="Elp3/MiaA/NifB-like_rSAM"/>
</dbReference>
<evidence type="ECO:0000313" key="16">
    <source>
        <dbReference type="EMBL" id="EEG29929.1"/>
    </source>
</evidence>
<feature type="domain" description="TRAM" evidence="13">
    <location>
        <begin position="413"/>
        <end position="475"/>
    </location>
</feature>
<keyword evidence="8 11" id="KW-0408">Iron</keyword>
<comment type="catalytic activity">
    <reaction evidence="11">
        <text>N(6)-dimethylallyladenosine(37) in tRNA + (sulfur carrier)-SH + AH2 + 2 S-adenosyl-L-methionine = 2-methylsulfanyl-N(6)-dimethylallyladenosine(37) in tRNA + (sulfur carrier)-H + 5'-deoxyadenosine + L-methionine + A + S-adenosyl-L-homocysteine + 2 H(+)</text>
        <dbReference type="Rhea" id="RHEA:37067"/>
        <dbReference type="Rhea" id="RHEA-COMP:10375"/>
        <dbReference type="Rhea" id="RHEA-COMP:10376"/>
        <dbReference type="Rhea" id="RHEA-COMP:14737"/>
        <dbReference type="Rhea" id="RHEA-COMP:14739"/>
        <dbReference type="ChEBI" id="CHEBI:13193"/>
        <dbReference type="ChEBI" id="CHEBI:15378"/>
        <dbReference type="ChEBI" id="CHEBI:17319"/>
        <dbReference type="ChEBI" id="CHEBI:17499"/>
        <dbReference type="ChEBI" id="CHEBI:29917"/>
        <dbReference type="ChEBI" id="CHEBI:57844"/>
        <dbReference type="ChEBI" id="CHEBI:57856"/>
        <dbReference type="ChEBI" id="CHEBI:59789"/>
        <dbReference type="ChEBI" id="CHEBI:64428"/>
        <dbReference type="ChEBI" id="CHEBI:74415"/>
        <dbReference type="ChEBI" id="CHEBI:74417"/>
        <dbReference type="EC" id="2.8.4.3"/>
    </reaction>
</comment>
<accession>C0EF27</accession>
<dbReference type="InterPro" id="IPR038135">
    <property type="entry name" value="Methylthiotransferase_N_sf"/>
</dbReference>
<dbReference type="PROSITE" id="PS01278">
    <property type="entry name" value="MTTASE_RADICAL"/>
    <property type="match status" value="1"/>
</dbReference>
<dbReference type="HAMAP" id="MF_01864">
    <property type="entry name" value="tRNA_metthiotr_MiaB"/>
    <property type="match status" value="1"/>
</dbReference>
<dbReference type="GO" id="GO:0046872">
    <property type="term" value="F:metal ion binding"/>
    <property type="evidence" value="ECO:0007669"/>
    <property type="project" value="UniProtKB-KW"/>
</dbReference>
<comment type="caution">
    <text evidence="16">The sequence shown here is derived from an EMBL/GenBank/DDBJ whole genome shotgun (WGS) entry which is preliminary data.</text>
</comment>
<dbReference type="STRING" id="537013.CLOSTMETH_02466"/>
<dbReference type="Pfam" id="PF04055">
    <property type="entry name" value="Radical_SAM"/>
    <property type="match status" value="1"/>
</dbReference>
<comment type="subunit">
    <text evidence="11">Monomer.</text>
</comment>
<feature type="domain" description="Radical SAM core" evidence="15">
    <location>
        <begin position="180"/>
        <end position="410"/>
    </location>
</feature>
<gene>
    <name evidence="11 16" type="primary">miaB</name>
    <name evidence="16" type="ORF">CLOSTMETH_02466</name>
</gene>
<feature type="binding site" evidence="11">
    <location>
        <position position="194"/>
    </location>
    <ligand>
        <name>[4Fe-4S] cluster</name>
        <dbReference type="ChEBI" id="CHEBI:49883"/>
        <label>2</label>
        <note>4Fe-4S-S-AdoMet</note>
    </ligand>
</feature>
<dbReference type="eggNOG" id="COG0621">
    <property type="taxonomic scope" value="Bacteria"/>
</dbReference>
<keyword evidence="17" id="KW-1185">Reference proteome</keyword>
<evidence type="ECO:0000259" key="13">
    <source>
        <dbReference type="PROSITE" id="PS50926"/>
    </source>
</evidence>
<dbReference type="FunFam" id="3.80.30.20:FF:000001">
    <property type="entry name" value="tRNA-2-methylthio-N(6)-dimethylallyladenosine synthase 2"/>
    <property type="match status" value="1"/>
</dbReference>
<evidence type="ECO:0000256" key="2">
    <source>
        <dbReference type="ARBA" id="ARBA00022485"/>
    </source>
</evidence>
<dbReference type="SFLD" id="SFLDG01061">
    <property type="entry name" value="methylthiotransferase"/>
    <property type="match status" value="1"/>
</dbReference>
<dbReference type="SMART" id="SM00729">
    <property type="entry name" value="Elp3"/>
    <property type="match status" value="1"/>
</dbReference>
<sequence>MSQTKPFEIPCAELEQQELFAGKVLALNEDHLRKTGRRRLACTRTYGCQANVADGEKIRGILHEIGYEFTDEPDEADFILFNTCAVRENAEDRVFGNIGALAHLKKENPNLIIAVCGCMMQQEHIVEKIRKSYPYVGLVFGTHVVHRLPELVYRALTEHKRVFDSTQSDGVIAEDLPVVREEGSKAWLPIMYGCNNFCTYCIVPYVRGRERSREPDAILREARQLVADGYKEITLLGQNVNSYGKNLPQPIRFSQLLRMINDIPGDFRIRFMTSHPKDATRELIDTIADCDKVCNHLHLPVQCGSDEILRRMNRGYTCEQYLELVEYAKKRIPGLSLSSDIIVGFPGETYENFQGTLKLIEAVGYDLLYTFIYSKRVGTKAANYDDPVDPKEKSRWFRELLEVQAKIGRANFEGYVGQTARVLVDGTGKKEGMLTGRDEHNILVEFEGPPALIGSFADVKITQAHQAALVGSLKAPQDTEAEHNPRPSDSSADRIQ</sequence>